<sequence>MAGDRQRKTAAKSNVGAVKARSHLRTLRASAEALYASAGTAASSTATVRTPPANTTESRLFQAIKKTQTTIGRLENRLNYRQAAENVANYSMAFKKPFLFTRQKRFFHSEELLIGSSGAACLCYEVKAEATPPVFRLHNRRKL</sequence>
<dbReference type="AlphaFoldDB" id="A0A177NDW6"/>
<dbReference type="Proteomes" id="UP000077857">
    <property type="component" value="Unassembled WGS sequence"/>
</dbReference>
<protein>
    <submittedName>
        <fullName evidence="1">Uncharacterized protein</fullName>
    </submittedName>
</protein>
<reference evidence="1 2" key="1">
    <citation type="submission" date="2016-03" db="EMBL/GenBank/DDBJ databases">
        <authorList>
            <person name="Ploux O."/>
        </authorList>
    </citation>
    <scope>NUCLEOTIDE SEQUENCE [LARGE SCALE GENOMIC DNA]</scope>
    <source>
        <strain evidence="1 2">R-45378</strain>
    </source>
</reference>
<gene>
    <name evidence="1" type="ORF">A1507_11905</name>
</gene>
<organism evidence="1 2">
    <name type="scientific">Methylomonas koyamae</name>
    <dbReference type="NCBI Taxonomy" id="702114"/>
    <lineage>
        <taxon>Bacteria</taxon>
        <taxon>Pseudomonadati</taxon>
        <taxon>Pseudomonadota</taxon>
        <taxon>Gammaproteobacteria</taxon>
        <taxon>Methylococcales</taxon>
        <taxon>Methylococcaceae</taxon>
        <taxon>Methylomonas</taxon>
    </lineage>
</organism>
<evidence type="ECO:0000313" key="2">
    <source>
        <dbReference type="Proteomes" id="UP000077857"/>
    </source>
</evidence>
<evidence type="ECO:0000313" key="1">
    <source>
        <dbReference type="EMBL" id="OAI16256.1"/>
    </source>
</evidence>
<name>A0A177NDW6_9GAMM</name>
<proteinExistence type="predicted"/>
<dbReference type="EMBL" id="LUUJ01000076">
    <property type="protein sequence ID" value="OAI16256.1"/>
    <property type="molecule type" value="Genomic_DNA"/>
</dbReference>
<comment type="caution">
    <text evidence="1">The sequence shown here is derived from an EMBL/GenBank/DDBJ whole genome shotgun (WGS) entry which is preliminary data.</text>
</comment>
<accession>A0A177NDW6</accession>